<accession>A0A345ZZU8</accession>
<proteinExistence type="predicted"/>
<dbReference type="EMBL" id="CP031417">
    <property type="protein sequence ID" value="AXK82445.1"/>
    <property type="molecule type" value="Genomic_DNA"/>
</dbReference>
<keyword evidence="3" id="KW-1185">Reference proteome</keyword>
<organism evidence="2 3">
    <name type="scientific">Pseudolabrys taiwanensis</name>
    <dbReference type="NCBI Taxonomy" id="331696"/>
    <lineage>
        <taxon>Bacteria</taxon>
        <taxon>Pseudomonadati</taxon>
        <taxon>Pseudomonadota</taxon>
        <taxon>Alphaproteobacteria</taxon>
        <taxon>Hyphomicrobiales</taxon>
        <taxon>Xanthobacteraceae</taxon>
        <taxon>Pseudolabrys</taxon>
    </lineage>
</organism>
<dbReference type="KEGG" id="ptaw:DW352_19130"/>
<name>A0A345ZZU8_9HYPH</name>
<dbReference type="OrthoDB" id="7210926at2"/>
<evidence type="ECO:0000259" key="1">
    <source>
        <dbReference type="Pfam" id="PF07238"/>
    </source>
</evidence>
<dbReference type="GO" id="GO:0035438">
    <property type="term" value="F:cyclic-di-GMP binding"/>
    <property type="evidence" value="ECO:0007669"/>
    <property type="project" value="InterPro"/>
</dbReference>
<dbReference type="SUPFAM" id="SSF141371">
    <property type="entry name" value="PilZ domain-like"/>
    <property type="match status" value="1"/>
</dbReference>
<dbReference type="Pfam" id="PF07238">
    <property type="entry name" value="PilZ"/>
    <property type="match status" value="1"/>
</dbReference>
<feature type="domain" description="PilZ" evidence="1">
    <location>
        <begin position="61"/>
        <end position="139"/>
    </location>
</feature>
<dbReference type="AlphaFoldDB" id="A0A345ZZU8"/>
<evidence type="ECO:0000313" key="3">
    <source>
        <dbReference type="Proteomes" id="UP000254889"/>
    </source>
</evidence>
<gene>
    <name evidence="2" type="ORF">DW352_19130</name>
</gene>
<sequence length="152" mass="16706">MAWEESRDGITAPDMGELASRYRCAAGMVGMRNFAAAPCVFAAGLTGVTALPASVASMQDEQRQHERRPIDLVVEVQAPIKCVLSDVSALGARLTVDCATVLPNEFMLVLNNELRRWCRVKWRSDDQVGVEFVAMPEAHVRSEDSDVSRRVA</sequence>
<evidence type="ECO:0000313" key="2">
    <source>
        <dbReference type="EMBL" id="AXK82445.1"/>
    </source>
</evidence>
<dbReference type="InterPro" id="IPR009875">
    <property type="entry name" value="PilZ_domain"/>
</dbReference>
<reference evidence="2 3" key="1">
    <citation type="submission" date="2018-07" db="EMBL/GenBank/DDBJ databases">
        <authorList>
            <person name="Quirk P.G."/>
            <person name="Krulwich T.A."/>
        </authorList>
    </citation>
    <scope>NUCLEOTIDE SEQUENCE [LARGE SCALE GENOMIC DNA]</scope>
    <source>
        <strain evidence="2 3">CC-BB4</strain>
    </source>
</reference>
<protein>
    <submittedName>
        <fullName evidence="2">PilZ domain-containing protein</fullName>
    </submittedName>
</protein>
<dbReference type="Proteomes" id="UP000254889">
    <property type="component" value="Chromosome"/>
</dbReference>